<keyword evidence="2" id="KW-0732">Signal</keyword>
<dbReference type="EMBL" id="LIAE01007078">
    <property type="protein sequence ID" value="PAV82121.1"/>
    <property type="molecule type" value="Genomic_DNA"/>
</dbReference>
<feature type="compositionally biased region" description="Basic and acidic residues" evidence="1">
    <location>
        <begin position="29"/>
        <end position="45"/>
    </location>
</feature>
<feature type="region of interest" description="Disordered" evidence="1">
    <location>
        <begin position="26"/>
        <end position="66"/>
    </location>
</feature>
<gene>
    <name evidence="3" type="ORF">WR25_12577</name>
</gene>
<keyword evidence="4" id="KW-1185">Reference proteome</keyword>
<evidence type="ECO:0000256" key="1">
    <source>
        <dbReference type="SAM" id="MobiDB-lite"/>
    </source>
</evidence>
<proteinExistence type="predicted"/>
<accession>A0A2A2L776</accession>
<organism evidence="3 4">
    <name type="scientific">Diploscapter pachys</name>
    <dbReference type="NCBI Taxonomy" id="2018661"/>
    <lineage>
        <taxon>Eukaryota</taxon>
        <taxon>Metazoa</taxon>
        <taxon>Ecdysozoa</taxon>
        <taxon>Nematoda</taxon>
        <taxon>Chromadorea</taxon>
        <taxon>Rhabditida</taxon>
        <taxon>Rhabditina</taxon>
        <taxon>Rhabditomorpha</taxon>
        <taxon>Rhabditoidea</taxon>
        <taxon>Rhabditidae</taxon>
        <taxon>Diploscapter</taxon>
    </lineage>
</organism>
<comment type="caution">
    <text evidence="3">The sequence shown here is derived from an EMBL/GenBank/DDBJ whole genome shotgun (WGS) entry which is preliminary data.</text>
</comment>
<protein>
    <submittedName>
        <fullName evidence="3">Uncharacterized protein</fullName>
    </submittedName>
</protein>
<feature type="signal peptide" evidence="2">
    <location>
        <begin position="1"/>
        <end position="17"/>
    </location>
</feature>
<sequence>MEWVAITMLICIRACTATLSPMQHNHGGFHHDPHHVQPAHHDSYSHHQTGHFNSHDPHHGGHFGHH</sequence>
<feature type="chain" id="PRO_5013013989" evidence="2">
    <location>
        <begin position="18"/>
        <end position="66"/>
    </location>
</feature>
<reference evidence="3 4" key="1">
    <citation type="journal article" date="2017" name="Curr. Biol.">
        <title>Genome architecture and evolution of a unichromosomal asexual nematode.</title>
        <authorList>
            <person name="Fradin H."/>
            <person name="Zegar C."/>
            <person name="Gutwein M."/>
            <person name="Lucas J."/>
            <person name="Kovtun M."/>
            <person name="Corcoran D."/>
            <person name="Baugh L.R."/>
            <person name="Kiontke K."/>
            <person name="Gunsalus K."/>
            <person name="Fitch D.H."/>
            <person name="Piano F."/>
        </authorList>
    </citation>
    <scope>NUCLEOTIDE SEQUENCE [LARGE SCALE GENOMIC DNA]</scope>
    <source>
        <strain evidence="3">PF1309</strain>
    </source>
</reference>
<name>A0A2A2L776_9BILA</name>
<dbReference type="AlphaFoldDB" id="A0A2A2L776"/>
<evidence type="ECO:0000313" key="4">
    <source>
        <dbReference type="Proteomes" id="UP000218231"/>
    </source>
</evidence>
<dbReference type="Proteomes" id="UP000218231">
    <property type="component" value="Unassembled WGS sequence"/>
</dbReference>
<evidence type="ECO:0000313" key="3">
    <source>
        <dbReference type="EMBL" id="PAV82121.1"/>
    </source>
</evidence>
<evidence type="ECO:0000256" key="2">
    <source>
        <dbReference type="SAM" id="SignalP"/>
    </source>
</evidence>